<evidence type="ECO:0000313" key="2">
    <source>
        <dbReference type="EMBL" id="MCY9530584.1"/>
    </source>
</evidence>
<feature type="domain" description="Mannosyl-glycoprotein endo-beta-N-acetylglucosamidase-like" evidence="1">
    <location>
        <begin position="2"/>
        <end position="108"/>
    </location>
</feature>
<keyword evidence="3" id="KW-1185">Reference proteome</keyword>
<protein>
    <submittedName>
        <fullName evidence="2">Glucosaminidase domain-containing protein</fullName>
    </submittedName>
</protein>
<dbReference type="SUPFAM" id="SSF53955">
    <property type="entry name" value="Lysozyme-like"/>
    <property type="match status" value="1"/>
</dbReference>
<proteinExistence type="predicted"/>
<dbReference type="Proteomes" id="UP001527090">
    <property type="component" value="Unassembled WGS sequence"/>
</dbReference>
<gene>
    <name evidence="2" type="ORF">M5X04_14775</name>
</gene>
<organism evidence="2 3">
    <name type="scientific">Paenibacillus alvei</name>
    <name type="common">Bacillus alvei</name>
    <dbReference type="NCBI Taxonomy" id="44250"/>
    <lineage>
        <taxon>Bacteria</taxon>
        <taxon>Bacillati</taxon>
        <taxon>Bacillota</taxon>
        <taxon>Bacilli</taxon>
        <taxon>Bacillales</taxon>
        <taxon>Paenibacillaceae</taxon>
        <taxon>Paenibacillus</taxon>
    </lineage>
</organism>
<dbReference type="Pfam" id="PF01832">
    <property type="entry name" value="Glucosaminidase"/>
    <property type="match status" value="1"/>
</dbReference>
<dbReference type="InterPro" id="IPR002901">
    <property type="entry name" value="MGlyc_endo_b_GlcNAc-like_dom"/>
</dbReference>
<reference evidence="2 3" key="1">
    <citation type="submission" date="2022-05" db="EMBL/GenBank/DDBJ databases">
        <title>Genome Sequencing of Bee-Associated Microbes.</title>
        <authorList>
            <person name="Dunlap C."/>
        </authorList>
    </citation>
    <scope>NUCLEOTIDE SEQUENCE [LARGE SCALE GENOMIC DNA]</scope>
    <source>
        <strain evidence="2 3">NRRL NRS-750</strain>
    </source>
</reference>
<comment type="caution">
    <text evidence="2">The sequence shown here is derived from an EMBL/GenBank/DDBJ whole genome shotgun (WGS) entry which is preliminary data.</text>
</comment>
<accession>A0ABT4EA24</accession>
<dbReference type="InterPro" id="IPR023346">
    <property type="entry name" value="Lysozyme-like_dom_sf"/>
</dbReference>
<dbReference type="EMBL" id="JAMDLY010000012">
    <property type="protein sequence ID" value="MCY9530584.1"/>
    <property type="molecule type" value="Genomic_DNA"/>
</dbReference>
<evidence type="ECO:0000313" key="3">
    <source>
        <dbReference type="Proteomes" id="UP001527090"/>
    </source>
</evidence>
<dbReference type="RefSeq" id="WP_268632341.1">
    <property type="nucleotide sequence ID" value="NZ_JAMDLY010000012.1"/>
</dbReference>
<name>A0ABT4EA24_PAEAL</name>
<evidence type="ECO:0000259" key="1">
    <source>
        <dbReference type="Pfam" id="PF01832"/>
    </source>
</evidence>
<sequence length="116" mass="12654">MFVKAGNKYGIDPALLAAISMHETGNGTSNAARNKNNLGGMMDPSTNWSTLQSFDSLEAGIDAMARNLKRNYFDKGLTTIESIQKKYAPQGAANDPNGLNKYWVSGVSKYYNQLRG</sequence>
<dbReference type="Gene3D" id="1.10.530.10">
    <property type="match status" value="1"/>
</dbReference>